<dbReference type="AlphaFoldDB" id="A0A7W9CWU6"/>
<dbReference type="GO" id="GO:0046872">
    <property type="term" value="F:metal ion binding"/>
    <property type="evidence" value="ECO:0007669"/>
    <property type="project" value="UniProtKB-KW"/>
</dbReference>
<organism evidence="6 7">
    <name type="scientific">Rhizobium lentis</name>
    <dbReference type="NCBI Taxonomy" id="1138194"/>
    <lineage>
        <taxon>Bacteria</taxon>
        <taxon>Pseudomonadati</taxon>
        <taxon>Pseudomonadota</taxon>
        <taxon>Alphaproteobacteria</taxon>
        <taxon>Hyphomicrobiales</taxon>
        <taxon>Rhizobiaceae</taxon>
        <taxon>Rhizobium/Agrobacterium group</taxon>
        <taxon>Rhizobium</taxon>
    </lineage>
</organism>
<dbReference type="PANTHER" id="PTHR12629">
    <property type="entry name" value="DIPHOSPHOINOSITOL POLYPHOSPHATE PHOSPHOHYDROLASE"/>
    <property type="match status" value="1"/>
</dbReference>
<comment type="cofactor">
    <cofactor evidence="1">
        <name>Mg(2+)</name>
        <dbReference type="ChEBI" id="CHEBI:18420"/>
    </cofactor>
</comment>
<dbReference type="CDD" id="cd04666">
    <property type="entry name" value="NUDIX_DIPP2_like_Nudt4"/>
    <property type="match status" value="1"/>
</dbReference>
<evidence type="ECO:0000259" key="5">
    <source>
        <dbReference type="PROSITE" id="PS51462"/>
    </source>
</evidence>
<gene>
    <name evidence="6" type="ORF">GGI59_004472</name>
</gene>
<dbReference type="PANTHER" id="PTHR12629:SF0">
    <property type="entry name" value="DIPHOSPHOINOSITOL-POLYPHOSPHATE DIPHOSPHATASE"/>
    <property type="match status" value="1"/>
</dbReference>
<name>A0A7W9CWU6_9HYPH</name>
<evidence type="ECO:0000256" key="2">
    <source>
        <dbReference type="ARBA" id="ARBA00022723"/>
    </source>
</evidence>
<dbReference type="Proteomes" id="UP000528824">
    <property type="component" value="Unassembled WGS sequence"/>
</dbReference>
<dbReference type="Pfam" id="PF00293">
    <property type="entry name" value="NUDIX"/>
    <property type="match status" value="1"/>
</dbReference>
<evidence type="ECO:0000313" key="7">
    <source>
        <dbReference type="Proteomes" id="UP000528824"/>
    </source>
</evidence>
<dbReference type="SUPFAM" id="SSF55811">
    <property type="entry name" value="Nudix"/>
    <property type="match status" value="1"/>
</dbReference>
<dbReference type="GO" id="GO:0005737">
    <property type="term" value="C:cytoplasm"/>
    <property type="evidence" value="ECO:0007669"/>
    <property type="project" value="TreeGrafter"/>
</dbReference>
<keyword evidence="3" id="KW-0378">Hydrolase</keyword>
<proteinExistence type="predicted"/>
<keyword evidence="2" id="KW-0479">Metal-binding</keyword>
<dbReference type="Gene3D" id="3.90.79.10">
    <property type="entry name" value="Nucleoside Triphosphate Pyrophosphohydrolase"/>
    <property type="match status" value="1"/>
</dbReference>
<dbReference type="InterPro" id="IPR047198">
    <property type="entry name" value="DDP-like_NUDIX"/>
</dbReference>
<accession>A0A7W9CWU6</accession>
<dbReference type="GO" id="GO:0016462">
    <property type="term" value="F:pyrophosphatase activity"/>
    <property type="evidence" value="ECO:0007669"/>
    <property type="project" value="InterPro"/>
</dbReference>
<dbReference type="PROSITE" id="PS51462">
    <property type="entry name" value="NUDIX"/>
    <property type="match status" value="1"/>
</dbReference>
<dbReference type="InterPro" id="IPR015797">
    <property type="entry name" value="NUDIX_hydrolase-like_dom_sf"/>
</dbReference>
<evidence type="ECO:0000256" key="1">
    <source>
        <dbReference type="ARBA" id="ARBA00001946"/>
    </source>
</evidence>
<protein>
    <submittedName>
        <fullName evidence="6">8-oxo-dGTP pyrophosphatase MutT (NUDIX family)</fullName>
    </submittedName>
</protein>
<comment type="caution">
    <text evidence="6">The sequence shown here is derived from an EMBL/GenBank/DDBJ whole genome shotgun (WGS) entry which is preliminary data.</text>
</comment>
<dbReference type="RefSeq" id="WP_246720449.1">
    <property type="nucleotide sequence ID" value="NZ_JACHBB010000023.1"/>
</dbReference>
<dbReference type="InterPro" id="IPR000086">
    <property type="entry name" value="NUDIX_hydrolase_dom"/>
</dbReference>
<evidence type="ECO:0000313" key="6">
    <source>
        <dbReference type="EMBL" id="MBB5562783.1"/>
    </source>
</evidence>
<keyword evidence="4" id="KW-0460">Magnesium</keyword>
<dbReference type="EMBL" id="JACHBC010000009">
    <property type="protein sequence ID" value="MBB5562783.1"/>
    <property type="molecule type" value="Genomic_DNA"/>
</dbReference>
<feature type="domain" description="Nudix hydrolase" evidence="5">
    <location>
        <begin position="29"/>
        <end position="162"/>
    </location>
</feature>
<evidence type="ECO:0000256" key="4">
    <source>
        <dbReference type="ARBA" id="ARBA00022842"/>
    </source>
</evidence>
<sequence>MTPQLRDMKKVKTQLSRLAAHAKTILDGGSAQQYGALCFRAIADDGVEVLLVTTRETGRWTIPKGWPIEGLAPHEVAEREAWEEAGVKGRAKKRIFGHFVYIKSLPDGLQVPAFVEVHLLKARDTKKRFPECGERTIVWMRPAEAASLVNEPELRGLLRRMEKHAA</sequence>
<keyword evidence="7" id="KW-1185">Reference proteome</keyword>
<evidence type="ECO:0000256" key="3">
    <source>
        <dbReference type="ARBA" id="ARBA00022801"/>
    </source>
</evidence>
<reference evidence="6 7" key="1">
    <citation type="submission" date="2020-08" db="EMBL/GenBank/DDBJ databases">
        <title>Genomic Encyclopedia of Type Strains, Phase IV (KMG-V): Genome sequencing to study the core and pangenomes of soil and plant-associated prokaryotes.</title>
        <authorList>
            <person name="Whitman W."/>
        </authorList>
    </citation>
    <scope>NUCLEOTIDE SEQUENCE [LARGE SCALE GENOMIC DNA]</scope>
    <source>
        <strain evidence="6 7">SEMIA 4034</strain>
    </source>
</reference>